<keyword evidence="1" id="KW-0732">Signal</keyword>
<gene>
    <name evidence="2" type="ORF">HMPREF9465_01059</name>
</gene>
<keyword evidence="3" id="KW-1185">Reference proteome</keyword>
<dbReference type="RefSeq" id="WP_005434821.1">
    <property type="nucleotide sequence ID" value="NZ_JH815515.1"/>
</dbReference>
<evidence type="ECO:0000256" key="1">
    <source>
        <dbReference type="SAM" id="SignalP"/>
    </source>
</evidence>
<proteinExistence type="predicted"/>
<accession>K1KHZ1</accession>
<comment type="caution">
    <text evidence="2">The sequence shown here is derived from an EMBL/GenBank/DDBJ whole genome shotgun (WGS) entry which is preliminary data.</text>
</comment>
<feature type="signal peptide" evidence="1">
    <location>
        <begin position="1"/>
        <end position="19"/>
    </location>
</feature>
<evidence type="ECO:0000313" key="2">
    <source>
        <dbReference type="EMBL" id="EKB31344.1"/>
    </source>
</evidence>
<evidence type="ECO:0000313" key="3">
    <source>
        <dbReference type="Proteomes" id="UP000005835"/>
    </source>
</evidence>
<organism evidence="2 3">
    <name type="scientific">Sutterella wadsworthensis 2_1_59BFAA</name>
    <dbReference type="NCBI Taxonomy" id="742823"/>
    <lineage>
        <taxon>Bacteria</taxon>
        <taxon>Pseudomonadati</taxon>
        <taxon>Pseudomonadota</taxon>
        <taxon>Betaproteobacteria</taxon>
        <taxon>Burkholderiales</taxon>
        <taxon>Sutterellaceae</taxon>
        <taxon>Sutterella</taxon>
    </lineage>
</organism>
<reference evidence="2 3" key="1">
    <citation type="submission" date="2012-05" db="EMBL/GenBank/DDBJ databases">
        <title>The Genome Sequence of Sutterella wadsworthensis 2_1_59BFAA.</title>
        <authorList>
            <consortium name="The Broad Institute Genome Sequencing Platform"/>
            <person name="Earl A."/>
            <person name="Ward D."/>
            <person name="Feldgarden M."/>
            <person name="Gevers D."/>
            <person name="Daigneault M."/>
            <person name="Strauss J."/>
            <person name="Allen-Vercoe E."/>
            <person name="Walker B."/>
            <person name="Young S.K."/>
            <person name="Zeng Q."/>
            <person name="Gargeya S."/>
            <person name="Fitzgerald M."/>
            <person name="Haas B."/>
            <person name="Abouelleil A."/>
            <person name="Alvarado L."/>
            <person name="Arachchi H.M."/>
            <person name="Berlin A.M."/>
            <person name="Chapman S.B."/>
            <person name="Goldberg J."/>
            <person name="Griggs A."/>
            <person name="Gujja S."/>
            <person name="Hansen M."/>
            <person name="Howarth C."/>
            <person name="Imamovic A."/>
            <person name="Larimer J."/>
            <person name="McCowen C."/>
            <person name="Montmayeur A."/>
            <person name="Murphy C."/>
            <person name="Neiman D."/>
            <person name="Pearson M."/>
            <person name="Priest M."/>
            <person name="Roberts A."/>
            <person name="Saif S."/>
            <person name="Shea T."/>
            <person name="Sisk P."/>
            <person name="Sykes S."/>
            <person name="Wortman J."/>
            <person name="Nusbaum C."/>
            <person name="Birren B."/>
        </authorList>
    </citation>
    <scope>NUCLEOTIDE SEQUENCE [LARGE SCALE GENOMIC DNA]</scope>
    <source>
        <strain evidence="2 3">2_1_59BFAA</strain>
    </source>
</reference>
<dbReference type="Proteomes" id="UP000005835">
    <property type="component" value="Unassembled WGS sequence"/>
</dbReference>
<dbReference type="PATRIC" id="fig|742823.3.peg.1048"/>
<feature type="chain" id="PRO_5003850247" evidence="1">
    <location>
        <begin position="20"/>
        <end position="222"/>
    </location>
</feature>
<protein>
    <submittedName>
        <fullName evidence="2">Uncharacterized protein</fullName>
    </submittedName>
</protein>
<dbReference type="HOGENOM" id="CLU_1259759_0_0_4"/>
<sequence>MRKLCLVPALLLAAASASAETPVKLWNDYVYNQPVESVKAEAGIFDCSQRGQQMFCRANVEFAGHKDWGEVFFFTNGRLKAVSLFAPISRAHFTDAAAAVRKTGMTPAVLTDHEDKVAFDFFQAKLQAKSMASIDRELATKETELLKGKKVGYVFIDAKTLLESVKSGNVTNAAQFFQIHAPRTLRTTEILLDEQGVAVSFRAPMAVQDETGKSMLEEKKSK</sequence>
<name>K1KHZ1_9BURK</name>
<dbReference type="EMBL" id="ADMG01000028">
    <property type="protein sequence ID" value="EKB31344.1"/>
    <property type="molecule type" value="Genomic_DNA"/>
</dbReference>
<dbReference type="AlphaFoldDB" id="K1KHZ1"/>